<organism evidence="1 2">
    <name type="scientific">Nibea albiflora</name>
    <name type="common">Yellow drum</name>
    <name type="synonym">Corvina albiflora</name>
    <dbReference type="NCBI Taxonomy" id="240163"/>
    <lineage>
        <taxon>Eukaryota</taxon>
        <taxon>Metazoa</taxon>
        <taxon>Chordata</taxon>
        <taxon>Craniata</taxon>
        <taxon>Vertebrata</taxon>
        <taxon>Euteleostomi</taxon>
        <taxon>Actinopterygii</taxon>
        <taxon>Neopterygii</taxon>
        <taxon>Teleostei</taxon>
        <taxon>Neoteleostei</taxon>
        <taxon>Acanthomorphata</taxon>
        <taxon>Eupercaria</taxon>
        <taxon>Sciaenidae</taxon>
        <taxon>Nibea</taxon>
    </lineage>
</organism>
<reference evidence="1" key="1">
    <citation type="submission" date="2020-04" db="EMBL/GenBank/DDBJ databases">
        <title>A chromosome-scale assembly and high-density genetic map of the yellow drum (Nibea albiflora) genome.</title>
        <authorList>
            <person name="Xu D."/>
            <person name="Zhang W."/>
            <person name="Chen R."/>
            <person name="Tan P."/>
            <person name="Wang L."/>
            <person name="Song H."/>
            <person name="Tian L."/>
            <person name="Zhu Q."/>
            <person name="Wang B."/>
        </authorList>
    </citation>
    <scope>NUCLEOTIDE SEQUENCE</scope>
    <source>
        <strain evidence="1">ZJHYS-2018</strain>
    </source>
</reference>
<protein>
    <submittedName>
        <fullName evidence="1">Major vault protein</fullName>
    </submittedName>
</protein>
<sequence length="449" mass="49295">MLRGPIEYVPPVSVEVMLRRQAIPLDENEGIYVRDIKTGKVQAVIGHTYMLTQDEELWQKELPANVEALLASPLDPLADRSDRGASSRDARPRDKTKVVVVFGPELVMLGPDEQFTVLSLSGDKPKRANVIKAVCLLLGPDFFTDIITIETADHARLQLQLSYNWHFDIKPPAAAADAAALFSVPDFVGDACKAIASRVRGAVASVQFDDFHKNSNRIICSAVFGFDDKLAVRPNLCFKQNKLVISSVDIQSVEPVDQRTRDALQKSVQLAIEITTNSQEAAARHEAERLEQEARGKLERQRITDQAEAERARKELLELEALSAAVESTGAAKAEAQSRAEAARIQGEAAVNEAKLKAEAQSIEAEAELQRLEKAREQELNYKKQMDALEVEKQKSLAHIESERFSQLVKMLQALGLKSTLITDGSSPINLFTTANGLLGALPGQGQGQ</sequence>
<proteinExistence type="predicted"/>
<keyword evidence="2" id="KW-1185">Reference proteome</keyword>
<dbReference type="Proteomes" id="UP000805704">
    <property type="component" value="Chromosome 20"/>
</dbReference>
<evidence type="ECO:0000313" key="1">
    <source>
        <dbReference type="EMBL" id="KAG8006617.1"/>
    </source>
</evidence>
<accession>A0ACB7EWU5</accession>
<gene>
    <name evidence="1" type="primary">MVP</name>
    <name evidence="1" type="ORF">GBF38_021176</name>
</gene>
<comment type="caution">
    <text evidence="1">The sequence shown here is derived from an EMBL/GenBank/DDBJ whole genome shotgun (WGS) entry which is preliminary data.</text>
</comment>
<name>A0ACB7EWU5_NIBAL</name>
<evidence type="ECO:0000313" key="2">
    <source>
        <dbReference type="Proteomes" id="UP000805704"/>
    </source>
</evidence>
<dbReference type="EMBL" id="CM024808">
    <property type="protein sequence ID" value="KAG8006617.1"/>
    <property type="molecule type" value="Genomic_DNA"/>
</dbReference>